<name>A0A4R6ITG5_9BACT</name>
<evidence type="ECO:0000313" key="2">
    <source>
        <dbReference type="Proteomes" id="UP000295741"/>
    </source>
</evidence>
<proteinExistence type="predicted"/>
<evidence type="ECO:0000313" key="1">
    <source>
        <dbReference type="EMBL" id="TDO25822.1"/>
    </source>
</evidence>
<dbReference type="Pfam" id="PF02597">
    <property type="entry name" value="ThiS"/>
    <property type="match status" value="1"/>
</dbReference>
<dbReference type="CDD" id="cd00754">
    <property type="entry name" value="Ubl_MoaD"/>
    <property type="match status" value="1"/>
</dbReference>
<accession>A0A4R6ITG5</accession>
<reference evidence="1 2" key="1">
    <citation type="submission" date="2019-03" db="EMBL/GenBank/DDBJ databases">
        <title>Genomic Encyclopedia of Archaeal and Bacterial Type Strains, Phase II (KMG-II): from individual species to whole genera.</title>
        <authorList>
            <person name="Goeker M."/>
        </authorList>
    </citation>
    <scope>NUCLEOTIDE SEQUENCE [LARGE SCALE GENOMIC DNA]</scope>
    <source>
        <strain evidence="1 2">DSM 28323</strain>
    </source>
</reference>
<dbReference type="RefSeq" id="WP_133475310.1">
    <property type="nucleotide sequence ID" value="NZ_SNWP01000012.1"/>
</dbReference>
<gene>
    <name evidence="1" type="ORF">BC659_2746</name>
</gene>
<dbReference type="InterPro" id="IPR016155">
    <property type="entry name" value="Mopterin_synth/thiamin_S_b"/>
</dbReference>
<comment type="caution">
    <text evidence="1">The sequence shown here is derived from an EMBL/GenBank/DDBJ whole genome shotgun (WGS) entry which is preliminary data.</text>
</comment>
<organism evidence="1 2">
    <name type="scientific">Sediminibacterium goheungense</name>
    <dbReference type="NCBI Taxonomy" id="1086393"/>
    <lineage>
        <taxon>Bacteria</taxon>
        <taxon>Pseudomonadati</taxon>
        <taxon>Bacteroidota</taxon>
        <taxon>Chitinophagia</taxon>
        <taxon>Chitinophagales</taxon>
        <taxon>Chitinophagaceae</taxon>
        <taxon>Sediminibacterium</taxon>
    </lineage>
</organism>
<dbReference type="Gene3D" id="3.10.20.30">
    <property type="match status" value="1"/>
</dbReference>
<dbReference type="InterPro" id="IPR003749">
    <property type="entry name" value="ThiS/MoaD-like"/>
</dbReference>
<keyword evidence="2" id="KW-1185">Reference proteome</keyword>
<dbReference type="AlphaFoldDB" id="A0A4R6ITG5"/>
<sequence length="77" mass="8429">MKIRVLLFGQLAEASGVSELEMEGYADTISLISALQERFPTLQQSKYMMAVNQQMVSENTKLSENATVALMPPFSGG</sequence>
<protein>
    <submittedName>
        <fullName evidence="1">Molybdopterin synthase subunit MoaD</fullName>
    </submittedName>
</protein>
<dbReference type="Proteomes" id="UP000295741">
    <property type="component" value="Unassembled WGS sequence"/>
</dbReference>
<dbReference type="InterPro" id="IPR012675">
    <property type="entry name" value="Beta-grasp_dom_sf"/>
</dbReference>
<dbReference type="OrthoDB" id="1191081at2"/>
<dbReference type="SUPFAM" id="SSF54285">
    <property type="entry name" value="MoaD/ThiS"/>
    <property type="match status" value="1"/>
</dbReference>
<dbReference type="EMBL" id="SNWP01000012">
    <property type="protein sequence ID" value="TDO25822.1"/>
    <property type="molecule type" value="Genomic_DNA"/>
</dbReference>